<sequence length="570" mass="61865">MIVRWKRGFLSCPDGLPNPRTIITVDVRFPAFTLALLLLIAAAPLRAQQSPAASSRPQPQTPAAASVQAQAHGRLLLVLPFENHSGQPSLDWIGEGVPEIFNERLGSAGFLPISRGDRLYALDHLGLPLNFQPSRASTIRLAQTLDADYVISGFFTITGKEITLTARVLDVTGLKLGKPIVENAPLEQLLNTLNTLAWDAVKQIDPAYPVAESTFVAADANLHVEVFENYVRGLVEDSPTERIRHLHEALQLSPGFYPAWLALGRAYFSNQDYDQAAVAFGHLRQTDPHALEADFYRGLSYFYTGNYLKAEDAFAFDTTRLPLPEVVNNEAVAASRRGKDAVPLFQQAVAADPKDADYRFNLAVALAHRGDTAGALREITQALKLRPNDTEAQGIQTQLKSGAVIPASASNNSGPLERIKRSYNEAGFRQAAFELEQMQMMKLAMMPPAARAAELVKDGAVFLNRGLLLQAEREFQSALAADSSNAAAHAGLAQVRERTGNSTAARDEAQKSLSLQPNVPAHLVLARLDLASNQPAAAADEVSQALHLDPNNANARGMRQALESRGQQVP</sequence>
<keyword evidence="5" id="KW-1185">Reference proteome</keyword>
<dbReference type="Pfam" id="PF13432">
    <property type="entry name" value="TPR_16"/>
    <property type="match status" value="1"/>
</dbReference>
<dbReference type="InterPro" id="IPR019734">
    <property type="entry name" value="TPR_rpt"/>
</dbReference>
<protein>
    <submittedName>
        <fullName evidence="4">Tetratricopeptide repeat protein</fullName>
    </submittedName>
</protein>
<dbReference type="SMART" id="SM00028">
    <property type="entry name" value="TPR"/>
    <property type="match status" value="5"/>
</dbReference>
<dbReference type="SUPFAM" id="SSF48452">
    <property type="entry name" value="TPR-like"/>
    <property type="match status" value="2"/>
</dbReference>
<feature type="repeat" description="TPR" evidence="3">
    <location>
        <begin position="257"/>
        <end position="290"/>
    </location>
</feature>
<accession>A0A4R1L9T6</accession>
<organism evidence="4 5">
    <name type="scientific">Acidipila rosea</name>
    <dbReference type="NCBI Taxonomy" id="768535"/>
    <lineage>
        <taxon>Bacteria</taxon>
        <taxon>Pseudomonadati</taxon>
        <taxon>Acidobacteriota</taxon>
        <taxon>Terriglobia</taxon>
        <taxon>Terriglobales</taxon>
        <taxon>Acidobacteriaceae</taxon>
        <taxon>Acidipila</taxon>
    </lineage>
</organism>
<feature type="repeat" description="TPR" evidence="3">
    <location>
        <begin position="356"/>
        <end position="389"/>
    </location>
</feature>
<dbReference type="Gene3D" id="1.25.40.10">
    <property type="entry name" value="Tetratricopeptide repeat domain"/>
    <property type="match status" value="3"/>
</dbReference>
<evidence type="ECO:0000256" key="3">
    <source>
        <dbReference type="PROSITE-ProRule" id="PRU00339"/>
    </source>
</evidence>
<dbReference type="EMBL" id="SMGK01000002">
    <property type="protein sequence ID" value="TCK73723.1"/>
    <property type="molecule type" value="Genomic_DNA"/>
</dbReference>
<evidence type="ECO:0000256" key="1">
    <source>
        <dbReference type="ARBA" id="ARBA00022737"/>
    </source>
</evidence>
<name>A0A4R1L9T6_9BACT</name>
<keyword evidence="2 3" id="KW-0802">TPR repeat</keyword>
<dbReference type="Pfam" id="PF14559">
    <property type="entry name" value="TPR_19"/>
    <property type="match status" value="2"/>
</dbReference>
<dbReference type="Proteomes" id="UP000295210">
    <property type="component" value="Unassembled WGS sequence"/>
</dbReference>
<dbReference type="AlphaFoldDB" id="A0A4R1L9T6"/>
<evidence type="ECO:0000313" key="4">
    <source>
        <dbReference type="EMBL" id="TCK73723.1"/>
    </source>
</evidence>
<dbReference type="InterPro" id="IPR011990">
    <property type="entry name" value="TPR-like_helical_dom_sf"/>
</dbReference>
<reference evidence="4 5" key="1">
    <citation type="submission" date="2019-03" db="EMBL/GenBank/DDBJ databases">
        <title>Genomic Encyclopedia of Type Strains, Phase IV (KMG-IV): sequencing the most valuable type-strain genomes for metagenomic binning, comparative biology and taxonomic classification.</title>
        <authorList>
            <person name="Goeker M."/>
        </authorList>
    </citation>
    <scope>NUCLEOTIDE SEQUENCE [LARGE SCALE GENOMIC DNA]</scope>
    <source>
        <strain evidence="4 5">DSM 103428</strain>
    </source>
</reference>
<evidence type="ECO:0000256" key="2">
    <source>
        <dbReference type="ARBA" id="ARBA00022803"/>
    </source>
</evidence>
<evidence type="ECO:0000313" key="5">
    <source>
        <dbReference type="Proteomes" id="UP000295210"/>
    </source>
</evidence>
<gene>
    <name evidence="4" type="ORF">C7378_1336</name>
</gene>
<proteinExistence type="predicted"/>
<comment type="caution">
    <text evidence="4">The sequence shown here is derived from an EMBL/GenBank/DDBJ whole genome shotgun (WGS) entry which is preliminary data.</text>
</comment>
<dbReference type="PANTHER" id="PTHR44858:SF1">
    <property type="entry name" value="UDP-N-ACETYLGLUCOSAMINE--PEPTIDE N-ACETYLGLUCOSAMINYLTRANSFERASE SPINDLY-RELATED"/>
    <property type="match status" value="1"/>
</dbReference>
<dbReference type="InterPro" id="IPR050498">
    <property type="entry name" value="Ycf3"/>
</dbReference>
<dbReference type="PROSITE" id="PS50005">
    <property type="entry name" value="TPR"/>
    <property type="match status" value="2"/>
</dbReference>
<keyword evidence="1" id="KW-0677">Repeat</keyword>
<dbReference type="PANTHER" id="PTHR44858">
    <property type="entry name" value="TETRATRICOPEPTIDE REPEAT PROTEIN 6"/>
    <property type="match status" value="1"/>
</dbReference>